<dbReference type="STRING" id="74348.SAMN04488523_109156"/>
<keyword evidence="4 8" id="KW-1133">Transmembrane helix</keyword>
<keyword evidence="5 8" id="KW-0472">Membrane</keyword>
<keyword evidence="10" id="KW-0413">Isomerase</keyword>
<evidence type="ECO:0000256" key="4">
    <source>
        <dbReference type="ARBA" id="ARBA00022989"/>
    </source>
</evidence>
<dbReference type="AlphaFoldDB" id="A0A1I2CL88"/>
<proteinExistence type="inferred from homology"/>
<comment type="similarity">
    <text evidence="7">Belongs to the PpiD chaperone family.</text>
</comment>
<dbReference type="OrthoDB" id="9768393at2"/>
<feature type="domain" description="PpiC" evidence="9">
    <location>
        <begin position="244"/>
        <end position="363"/>
    </location>
</feature>
<dbReference type="SUPFAM" id="SSF109998">
    <property type="entry name" value="Triger factor/SurA peptide-binding domain-like"/>
    <property type="match status" value="1"/>
</dbReference>
<dbReference type="EMBL" id="FOMW01000009">
    <property type="protein sequence ID" value="SFE69024.1"/>
    <property type="molecule type" value="Genomic_DNA"/>
</dbReference>
<keyword evidence="2" id="KW-1003">Cell membrane</keyword>
<dbReference type="Gene3D" id="1.10.4030.10">
    <property type="entry name" value="Porin chaperone SurA, peptide-binding domain"/>
    <property type="match status" value="1"/>
</dbReference>
<feature type="transmembrane region" description="Helical" evidence="8">
    <location>
        <begin position="12"/>
        <end position="31"/>
    </location>
</feature>
<keyword evidence="11" id="KW-1185">Reference proteome</keyword>
<organism evidence="10 11">
    <name type="scientific">Sulfitobacter brevis</name>
    <dbReference type="NCBI Taxonomy" id="74348"/>
    <lineage>
        <taxon>Bacteria</taxon>
        <taxon>Pseudomonadati</taxon>
        <taxon>Pseudomonadota</taxon>
        <taxon>Alphaproteobacteria</taxon>
        <taxon>Rhodobacterales</taxon>
        <taxon>Roseobacteraceae</taxon>
        <taxon>Sulfitobacter</taxon>
    </lineage>
</organism>
<evidence type="ECO:0000259" key="9">
    <source>
        <dbReference type="Pfam" id="PF13145"/>
    </source>
</evidence>
<evidence type="ECO:0000256" key="7">
    <source>
        <dbReference type="ARBA" id="ARBA00038408"/>
    </source>
</evidence>
<keyword evidence="6" id="KW-0143">Chaperone</keyword>
<evidence type="ECO:0000256" key="5">
    <source>
        <dbReference type="ARBA" id="ARBA00023136"/>
    </source>
</evidence>
<dbReference type="Pfam" id="PF13145">
    <property type="entry name" value="Rotamase_2"/>
    <property type="match status" value="1"/>
</dbReference>
<dbReference type="RefSeq" id="WP_093924398.1">
    <property type="nucleotide sequence ID" value="NZ_FOMW01000009.1"/>
</dbReference>
<dbReference type="PANTHER" id="PTHR47529:SF1">
    <property type="entry name" value="PERIPLASMIC CHAPERONE PPID"/>
    <property type="match status" value="1"/>
</dbReference>
<dbReference type="GO" id="GO:0003755">
    <property type="term" value="F:peptidyl-prolyl cis-trans isomerase activity"/>
    <property type="evidence" value="ECO:0007669"/>
    <property type="project" value="InterPro"/>
</dbReference>
<dbReference type="SUPFAM" id="SSF54534">
    <property type="entry name" value="FKBP-like"/>
    <property type="match status" value="1"/>
</dbReference>
<dbReference type="InterPro" id="IPR027304">
    <property type="entry name" value="Trigger_fact/SurA_dom_sf"/>
</dbReference>
<evidence type="ECO:0000256" key="8">
    <source>
        <dbReference type="SAM" id="Phobius"/>
    </source>
</evidence>
<reference evidence="10 11" key="1">
    <citation type="submission" date="2016-10" db="EMBL/GenBank/DDBJ databases">
        <authorList>
            <person name="de Groot N.N."/>
        </authorList>
    </citation>
    <scope>NUCLEOTIDE SEQUENCE [LARGE SCALE GENOMIC DNA]</scope>
    <source>
        <strain evidence="10 11">DSM 11443</strain>
    </source>
</reference>
<evidence type="ECO:0000256" key="6">
    <source>
        <dbReference type="ARBA" id="ARBA00023186"/>
    </source>
</evidence>
<sequence>MAKGSSITKTAVWILMGMLILGLGGFGAINLSGSVRSIGSVGDKTLSVDQYARELSQEIRAIEAQSGQQLPFARAQQIGLDRAVLQRLVRNRALDNETAQLGLSIGDVALREEILKISAFQGVDGKFDREGYRFALQQGGVSETAFETSLREEAARTLLQGAVVGGVKMPQTYAQTLVSYVGETRSFTWALLEADNLTDPLAAATDEELQAYYDANTDDFMLPAAKKITYAWLSPDAMTDEVDVPEDEVRRVYEDRADQFNQPERRLVERLVFADQDAADQAAASLEVSGTTFDALVEERGLKLADVDMGDVGQGDLDSAGEAVFAAETGNVVGPLPTSLGPALFRVNGVLPAQSTSFEDARPDLEAELASARAVRAVEARAQDLDDQLAGGATLEQLAKETKMTLGTIEWTQDSSDDIAAYAGFRVAAAALKEGDFPKIIQLDDGGVFAMRLDEALDARPEAFDAAKDAVRDAWQTGQTVEALKAQADALIGSLAGDASFTEAGLEEKLEEGQTRSGFIQGTPDAFMSRVFDMAEGEVAVIEGETSVAIVRLDAITPAADNDDNAALLAQLGQQLDQDLADDLFAIYADQVVRDARPQIDQQALQAVHVNFP</sequence>
<dbReference type="InterPro" id="IPR052029">
    <property type="entry name" value="PpiD_chaperone"/>
</dbReference>
<dbReference type="PANTHER" id="PTHR47529">
    <property type="entry name" value="PEPTIDYL-PROLYL CIS-TRANS ISOMERASE D"/>
    <property type="match status" value="1"/>
</dbReference>
<dbReference type="GO" id="GO:0005886">
    <property type="term" value="C:plasma membrane"/>
    <property type="evidence" value="ECO:0007669"/>
    <property type="project" value="UniProtKB-SubCell"/>
</dbReference>
<keyword evidence="3 8" id="KW-0812">Transmembrane</keyword>
<dbReference type="Pfam" id="PF13624">
    <property type="entry name" value="SurA_N_3"/>
    <property type="match status" value="1"/>
</dbReference>
<evidence type="ECO:0000313" key="11">
    <source>
        <dbReference type="Proteomes" id="UP000198977"/>
    </source>
</evidence>
<protein>
    <submittedName>
        <fullName evidence="10">Peptidyl-prolyl cis-trans isomerase D</fullName>
    </submittedName>
</protein>
<accession>A0A1I2CL88</accession>
<comment type="subcellular location">
    <subcellularLocation>
        <location evidence="1">Cell membrane</location>
        <topology evidence="1">Single-pass type II membrane protein</topology>
    </subcellularLocation>
</comment>
<gene>
    <name evidence="10" type="ORF">SAMN04488523_109156</name>
</gene>
<name>A0A1I2CL88_9RHOB</name>
<evidence type="ECO:0000256" key="2">
    <source>
        <dbReference type="ARBA" id="ARBA00022475"/>
    </source>
</evidence>
<evidence type="ECO:0000256" key="1">
    <source>
        <dbReference type="ARBA" id="ARBA00004401"/>
    </source>
</evidence>
<evidence type="ECO:0000256" key="3">
    <source>
        <dbReference type="ARBA" id="ARBA00022692"/>
    </source>
</evidence>
<dbReference type="Proteomes" id="UP000198977">
    <property type="component" value="Unassembled WGS sequence"/>
</dbReference>
<dbReference type="InterPro" id="IPR000297">
    <property type="entry name" value="PPIase_PpiC"/>
</dbReference>
<evidence type="ECO:0000313" key="10">
    <source>
        <dbReference type="EMBL" id="SFE69024.1"/>
    </source>
</evidence>